<feature type="compositionally biased region" description="Basic and acidic residues" evidence="1">
    <location>
        <begin position="7"/>
        <end position="23"/>
    </location>
</feature>
<protein>
    <submittedName>
        <fullName evidence="2">Uncharacterized protein</fullName>
    </submittedName>
</protein>
<proteinExistence type="predicted"/>
<dbReference type="STRING" id="1801990.A2V69_02900"/>
<gene>
    <name evidence="2" type="ORF">A2V69_02900</name>
</gene>
<evidence type="ECO:0000313" key="3">
    <source>
        <dbReference type="Proteomes" id="UP000177810"/>
    </source>
</evidence>
<accession>A0A1G2F2P6</accession>
<reference evidence="2 3" key="1">
    <citation type="journal article" date="2016" name="Nat. Commun.">
        <title>Thousands of microbial genomes shed light on interconnected biogeochemical processes in an aquifer system.</title>
        <authorList>
            <person name="Anantharaman K."/>
            <person name="Brown C.T."/>
            <person name="Hug L.A."/>
            <person name="Sharon I."/>
            <person name="Castelle C.J."/>
            <person name="Probst A.J."/>
            <person name="Thomas B.C."/>
            <person name="Singh A."/>
            <person name="Wilkins M.J."/>
            <person name="Karaoz U."/>
            <person name="Brodie E.L."/>
            <person name="Williams K.H."/>
            <person name="Hubbard S.S."/>
            <person name="Banfield J.F."/>
        </authorList>
    </citation>
    <scope>NUCLEOTIDE SEQUENCE [LARGE SCALE GENOMIC DNA]</scope>
</reference>
<evidence type="ECO:0000313" key="2">
    <source>
        <dbReference type="EMBL" id="OGZ32263.1"/>
    </source>
</evidence>
<dbReference type="Proteomes" id="UP000177810">
    <property type="component" value="Unassembled WGS sequence"/>
</dbReference>
<organism evidence="2 3">
    <name type="scientific">Candidatus Portnoybacteria bacterium RBG_13_40_8</name>
    <dbReference type="NCBI Taxonomy" id="1801990"/>
    <lineage>
        <taxon>Bacteria</taxon>
        <taxon>Candidatus Portnoyibacteriota</taxon>
    </lineage>
</organism>
<dbReference type="EMBL" id="MHMT01000022">
    <property type="protein sequence ID" value="OGZ32263.1"/>
    <property type="molecule type" value="Genomic_DNA"/>
</dbReference>
<sequence length="95" mass="11384">MIKYNHMSKESIEKNISEHKPKTDDRDVWNDFHEYVHEGDVDKILELANFLHDHGREEDADRVLNRAYEIEGMNFKEKSKKILKDLREKNEGVDK</sequence>
<name>A0A1G2F2P6_9BACT</name>
<evidence type="ECO:0000256" key="1">
    <source>
        <dbReference type="SAM" id="MobiDB-lite"/>
    </source>
</evidence>
<comment type="caution">
    <text evidence="2">The sequence shown here is derived from an EMBL/GenBank/DDBJ whole genome shotgun (WGS) entry which is preliminary data.</text>
</comment>
<dbReference type="AlphaFoldDB" id="A0A1G2F2P6"/>
<feature type="region of interest" description="Disordered" evidence="1">
    <location>
        <begin position="1"/>
        <end position="23"/>
    </location>
</feature>